<accession>A0A9Q4ETW8</accession>
<sequence length="188" mass="22193">MEIVVTILQGILIFSVWFVYSYLKKLPEQVHAKNLKAFELDLNKQLETFKSDLTTDLELLKINESQLHIHKTQEFTNLIEIFILSLSDPDYTDRLNVDPELRKEHHRKMTDLGTKLFLFASDETVKKFVEWRKFSLSKSPDPIKLVEMLAELLVLIRKDLGYMHTECTKDDFLHILLKDWNENRVTQG</sequence>
<gene>
    <name evidence="2" type="ORF">MOE99_14275</name>
</gene>
<comment type="caution">
    <text evidence="2">The sequence shown here is derived from an EMBL/GenBank/DDBJ whole genome shotgun (WGS) entry which is preliminary data.</text>
</comment>
<reference evidence="2" key="1">
    <citation type="submission" date="2022-02" db="EMBL/GenBank/DDBJ databases">
        <title>Crop Bioprotection Bacillus Genome Sequencing.</title>
        <authorList>
            <person name="Dunlap C."/>
        </authorList>
    </citation>
    <scope>NUCLEOTIDE SEQUENCE</scope>
    <source>
        <strain evidence="2">T20C13</strain>
    </source>
</reference>
<keyword evidence="1" id="KW-0472">Membrane</keyword>
<feature type="transmembrane region" description="Helical" evidence="1">
    <location>
        <begin position="6"/>
        <end position="23"/>
    </location>
</feature>
<evidence type="ECO:0000256" key="1">
    <source>
        <dbReference type="SAM" id="Phobius"/>
    </source>
</evidence>
<organism evidence="2 3">
    <name type="scientific">Bacillus inaquosorum</name>
    <dbReference type="NCBI Taxonomy" id="483913"/>
    <lineage>
        <taxon>Bacteria</taxon>
        <taxon>Bacillati</taxon>
        <taxon>Bacillota</taxon>
        <taxon>Bacilli</taxon>
        <taxon>Bacillales</taxon>
        <taxon>Bacillaceae</taxon>
        <taxon>Bacillus</taxon>
    </lineage>
</organism>
<protein>
    <submittedName>
        <fullName evidence="2">Uncharacterized protein</fullName>
    </submittedName>
</protein>
<name>A0A9Q4ETW8_9BACI</name>
<evidence type="ECO:0000313" key="3">
    <source>
        <dbReference type="Proteomes" id="UP001066278"/>
    </source>
</evidence>
<dbReference type="Proteomes" id="UP001066278">
    <property type="component" value="Unassembled WGS sequence"/>
</dbReference>
<dbReference type="RefSeq" id="WP_268288742.1">
    <property type="nucleotide sequence ID" value="NZ_JALALE010000004.1"/>
</dbReference>
<keyword evidence="1" id="KW-1133">Transmembrane helix</keyword>
<evidence type="ECO:0000313" key="2">
    <source>
        <dbReference type="EMBL" id="MCY9230491.1"/>
    </source>
</evidence>
<dbReference type="EMBL" id="JALAXJ010000015">
    <property type="protein sequence ID" value="MCY9230491.1"/>
    <property type="molecule type" value="Genomic_DNA"/>
</dbReference>
<dbReference type="AlphaFoldDB" id="A0A9Q4ETW8"/>
<keyword evidence="1" id="KW-0812">Transmembrane</keyword>
<proteinExistence type="predicted"/>